<sequence length="89" mass="9916">MINNNCIAPIFPGVNLVYLIVSGNVADCIDITVSRSKNRFVVTVEIFFLRTPAEASTPLFIHNHKVKRFSPVAQMRDSSIVSLTDRPLV</sequence>
<accession>A0A645A9A6</accession>
<comment type="caution">
    <text evidence="1">The sequence shown here is derived from an EMBL/GenBank/DDBJ whole genome shotgun (WGS) entry which is preliminary data.</text>
</comment>
<proteinExistence type="predicted"/>
<evidence type="ECO:0000313" key="1">
    <source>
        <dbReference type="EMBL" id="MPM49785.1"/>
    </source>
</evidence>
<protein>
    <submittedName>
        <fullName evidence="1">Uncharacterized protein</fullName>
    </submittedName>
</protein>
<dbReference type="EMBL" id="VSSQ01012672">
    <property type="protein sequence ID" value="MPM49785.1"/>
    <property type="molecule type" value="Genomic_DNA"/>
</dbReference>
<gene>
    <name evidence="1" type="ORF">SDC9_96516</name>
</gene>
<reference evidence="1" key="1">
    <citation type="submission" date="2019-08" db="EMBL/GenBank/DDBJ databases">
        <authorList>
            <person name="Kucharzyk K."/>
            <person name="Murdoch R.W."/>
            <person name="Higgins S."/>
            <person name="Loffler F."/>
        </authorList>
    </citation>
    <scope>NUCLEOTIDE SEQUENCE</scope>
</reference>
<organism evidence="1">
    <name type="scientific">bioreactor metagenome</name>
    <dbReference type="NCBI Taxonomy" id="1076179"/>
    <lineage>
        <taxon>unclassified sequences</taxon>
        <taxon>metagenomes</taxon>
        <taxon>ecological metagenomes</taxon>
    </lineage>
</organism>
<dbReference type="AlphaFoldDB" id="A0A645A9A6"/>
<name>A0A645A9A6_9ZZZZ</name>